<feature type="domain" description="MutL C-terminal dimerisation" evidence="5">
    <location>
        <begin position="864"/>
        <end position="1024"/>
    </location>
</feature>
<feature type="region of interest" description="Disordered" evidence="4">
    <location>
        <begin position="1071"/>
        <end position="1095"/>
    </location>
</feature>
<keyword evidence="8" id="KW-1185">Reference proteome</keyword>
<dbReference type="GO" id="GO:0140664">
    <property type="term" value="F:ATP-dependent DNA damage sensor activity"/>
    <property type="evidence" value="ECO:0007669"/>
    <property type="project" value="InterPro"/>
</dbReference>
<accession>A0A5N6KDA7</accession>
<dbReference type="PANTHER" id="PTHR10073:SF52">
    <property type="entry name" value="MISMATCH REPAIR ENDONUCLEASE PMS2"/>
    <property type="match status" value="1"/>
</dbReference>
<evidence type="ECO:0000256" key="4">
    <source>
        <dbReference type="SAM" id="MobiDB-lite"/>
    </source>
</evidence>
<evidence type="ECO:0000256" key="3">
    <source>
        <dbReference type="ARBA" id="ARBA00070941"/>
    </source>
</evidence>
<sequence>MATIKPIEGRTIHQIQSGQVIVDLCSVVKELVENSLDAGATSIDVRFKNQGLEAIEVQDNGDGISPHNYDTLALKHYTSKLSTYNDLTTLQTFGFRGEALSSLCALSNFSVITCMPENAPKGTKLEFEISGKLKGTSVVAAQKGTTVTVENLFNNLPVRRRELEKNIKREWGKVAGVLGQYACIQTGIKFTVSQQAGKGKKTTIFSTKGNPTTRENIVNVFGAKTLTQLIPMDLRLELEPTSGPGQKRSTQNDGGTKDIRIIGHISRPASGEGRQTPDRQMFFVNSRPCGLPQVAKAFNEVYKSYNGWGSTQSPFIFANIELDTHLYDVNVSPDKRTILLHDQSRMLENLKTALAELFGGQDHTIPVSQLPARKKPQYKQLSINQEATDAAKALPRRSQASTQPAEEEDEEEGAEEEDEETSATVLKSRRPSKAQSIDDDSSSVQSHSNVKRSAVSRNRMARDGEAISLISDWVGRTSEDQSDQLQDTRQGWSKEKQRLISKFGREAAPAEGELVSPESSVATAHDSQPAPTYWPPQHIADFNDRMAEVSVSREGSKALDDPEDPPSLSHPEQHIPQLLSPSPISTPGVLSSLGSSRPQRSQQEIATITIGDHTVTSSIGTPASKRLKVDRMPATLRSSRGMHRNTSMPSFGSRLSRLFSAPGTQAPEASDDSGEGLHDTDTLDTQEPESTLETAGPEFPDGSDTTSKLSNFRDVGGEDNSPIASAVDEAPVSPGVSAGSDVDGDEENEYIDEKVKKAQEEAKVQEMIEEAERTAAMPSHENTSRAKTLLKGGARRKESTFNLTQTIDTTLIDINQQFQSLNDALSLYANQTTSNSQDEALDSDGAEERLSLTISKSDFAKMKIIGQFNLGFILASKAPEPTTEDGGIQTADNVFIIDQHSSDEKYNFERLQATTIVQSQRLVYPKTLSLTALEEEIVAENLDILEQNGFILTIDPSSQDVGGRCQLVSLPVSRETTFSLSDLEELIALLAESGGRGGVVRPSKVRKMFAMRACRSSIMIGKTLTRTQMERVVRHMGEIEQPWNCPHGRPTMRHLCGLGLWDGDGEGWKGDLSGGGAGGRSTDWSGYVRGKREVE</sequence>
<evidence type="ECO:0000313" key="7">
    <source>
        <dbReference type="EMBL" id="KAB8301401.1"/>
    </source>
</evidence>
<dbReference type="InterPro" id="IPR038973">
    <property type="entry name" value="MutL/Mlh/Pms-like"/>
</dbReference>
<dbReference type="Gene3D" id="3.30.230.10">
    <property type="match status" value="1"/>
</dbReference>
<dbReference type="AlphaFoldDB" id="A0A5N6KDA7"/>
<proteinExistence type="inferred from homology"/>
<dbReference type="InterPro" id="IPR042121">
    <property type="entry name" value="MutL_C_regsub"/>
</dbReference>
<dbReference type="GO" id="GO:0016887">
    <property type="term" value="F:ATP hydrolysis activity"/>
    <property type="evidence" value="ECO:0007669"/>
    <property type="project" value="InterPro"/>
</dbReference>
<keyword evidence="2" id="KW-0227">DNA damage</keyword>
<dbReference type="Gene3D" id="3.30.1370.100">
    <property type="entry name" value="MutL, C-terminal domain, regulatory subdomain"/>
    <property type="match status" value="1"/>
</dbReference>
<dbReference type="EMBL" id="VIGI01000004">
    <property type="protein sequence ID" value="KAB8301401.1"/>
    <property type="molecule type" value="Genomic_DNA"/>
</dbReference>
<dbReference type="Pfam" id="PF13589">
    <property type="entry name" value="HATPase_c_3"/>
    <property type="match status" value="1"/>
</dbReference>
<gene>
    <name evidence="7" type="ORF">EYC80_003275</name>
</gene>
<dbReference type="OrthoDB" id="10263226at2759"/>
<dbReference type="FunFam" id="3.30.230.10:FF:000120">
    <property type="entry name" value="Mismatch repair endonuclease PMS2"/>
    <property type="match status" value="1"/>
</dbReference>
<comment type="caution">
    <text evidence="7">The sequence shown here is derived from an EMBL/GenBank/DDBJ whole genome shotgun (WGS) entry which is preliminary data.</text>
</comment>
<dbReference type="SUPFAM" id="SSF55874">
    <property type="entry name" value="ATPase domain of HSP90 chaperone/DNA topoisomerase II/histidine kinase"/>
    <property type="match status" value="1"/>
</dbReference>
<dbReference type="Pfam" id="PF08676">
    <property type="entry name" value="MutL_C"/>
    <property type="match status" value="1"/>
</dbReference>
<feature type="compositionally biased region" description="Polar residues" evidence="4">
    <location>
        <begin position="517"/>
        <end position="530"/>
    </location>
</feature>
<evidence type="ECO:0000313" key="8">
    <source>
        <dbReference type="Proteomes" id="UP000326757"/>
    </source>
</evidence>
<feature type="region of interest" description="Disordered" evidence="4">
    <location>
        <begin position="238"/>
        <end position="258"/>
    </location>
</feature>
<dbReference type="FunFam" id="3.30.1370.100:FF:000001">
    <property type="entry name" value="Mismatch repair endonuclease pms1, putative"/>
    <property type="match status" value="1"/>
</dbReference>
<dbReference type="CDD" id="cd03484">
    <property type="entry name" value="MutL_Trans_hPMS_2_like"/>
    <property type="match status" value="1"/>
</dbReference>
<feature type="domain" description="DNA mismatch repair protein S5" evidence="6">
    <location>
        <begin position="217"/>
        <end position="359"/>
    </location>
</feature>
<reference evidence="7 8" key="1">
    <citation type="submission" date="2019-06" db="EMBL/GenBank/DDBJ databases">
        <title>Genome Sequence of the Brown Rot Fungal Pathogen Monilinia laxa.</title>
        <authorList>
            <person name="De Miccolis Angelini R.M."/>
            <person name="Landi L."/>
            <person name="Abate D."/>
            <person name="Pollastro S."/>
            <person name="Romanazzi G."/>
            <person name="Faretra F."/>
        </authorList>
    </citation>
    <scope>NUCLEOTIDE SEQUENCE [LARGE SCALE GENOMIC DNA]</scope>
    <source>
        <strain evidence="7 8">Mlax316</strain>
    </source>
</reference>
<protein>
    <recommendedName>
        <fullName evidence="3">DNA mismatch repair protein PMS1</fullName>
    </recommendedName>
</protein>
<dbReference type="FunFam" id="3.30.565.10:FF:000014">
    <property type="entry name" value="Mismatch repair endonuclease pms1, putative"/>
    <property type="match status" value="1"/>
</dbReference>
<dbReference type="InterPro" id="IPR014721">
    <property type="entry name" value="Ribsml_uS5_D2-typ_fold_subgr"/>
</dbReference>
<feature type="region of interest" description="Disordered" evidence="4">
    <location>
        <begin position="388"/>
        <end position="459"/>
    </location>
</feature>
<dbReference type="Pfam" id="PF01119">
    <property type="entry name" value="DNA_mis_repair"/>
    <property type="match status" value="1"/>
</dbReference>
<dbReference type="InterPro" id="IPR002099">
    <property type="entry name" value="MutL/Mlh/PMS"/>
</dbReference>
<dbReference type="InterPro" id="IPR037198">
    <property type="entry name" value="MutL_C_sf"/>
</dbReference>
<comment type="similarity">
    <text evidence="1">Belongs to the DNA mismatch repair MutL/HexB family.</text>
</comment>
<evidence type="ECO:0000256" key="1">
    <source>
        <dbReference type="ARBA" id="ARBA00006082"/>
    </source>
</evidence>
<dbReference type="SUPFAM" id="SSF118116">
    <property type="entry name" value="DNA mismatch repair protein MutL"/>
    <property type="match status" value="1"/>
</dbReference>
<dbReference type="SMART" id="SM01340">
    <property type="entry name" value="DNA_mis_repair"/>
    <property type="match status" value="1"/>
</dbReference>
<feature type="compositionally biased region" description="Polar residues" evidence="4">
    <location>
        <begin position="243"/>
        <end position="254"/>
    </location>
</feature>
<evidence type="ECO:0000259" key="5">
    <source>
        <dbReference type="SMART" id="SM00853"/>
    </source>
</evidence>
<dbReference type="InterPro" id="IPR036890">
    <property type="entry name" value="HATPase_C_sf"/>
</dbReference>
<dbReference type="SUPFAM" id="SSF54211">
    <property type="entry name" value="Ribosomal protein S5 domain 2-like"/>
    <property type="match status" value="1"/>
</dbReference>
<evidence type="ECO:0000256" key="2">
    <source>
        <dbReference type="ARBA" id="ARBA00022763"/>
    </source>
</evidence>
<dbReference type="InterPro" id="IPR042120">
    <property type="entry name" value="MutL_C_dimsub"/>
</dbReference>
<dbReference type="GO" id="GO:0032389">
    <property type="term" value="C:MutLalpha complex"/>
    <property type="evidence" value="ECO:0007669"/>
    <property type="project" value="TreeGrafter"/>
</dbReference>
<dbReference type="PANTHER" id="PTHR10073">
    <property type="entry name" value="DNA MISMATCH REPAIR PROTEIN MLH, PMS, MUTL"/>
    <property type="match status" value="1"/>
</dbReference>
<feature type="compositionally biased region" description="Polar residues" evidence="4">
    <location>
        <begin position="579"/>
        <end position="606"/>
    </location>
</feature>
<name>A0A5N6KDA7_MONLA</name>
<dbReference type="InterPro" id="IPR013507">
    <property type="entry name" value="DNA_mismatch_S5_2-like"/>
</dbReference>
<dbReference type="InterPro" id="IPR020568">
    <property type="entry name" value="Ribosomal_Su5_D2-typ_SF"/>
</dbReference>
<dbReference type="Gene3D" id="3.30.565.10">
    <property type="entry name" value="Histidine kinase-like ATPase, C-terminal domain"/>
    <property type="match status" value="1"/>
</dbReference>
<feature type="compositionally biased region" description="Acidic residues" evidence="4">
    <location>
        <begin position="405"/>
        <end position="421"/>
    </location>
</feature>
<dbReference type="NCBIfam" id="TIGR00585">
    <property type="entry name" value="mutl"/>
    <property type="match status" value="1"/>
</dbReference>
<dbReference type="InterPro" id="IPR014762">
    <property type="entry name" value="DNA_mismatch_repair_CS"/>
</dbReference>
<feature type="region of interest" description="Disordered" evidence="4">
    <location>
        <begin position="474"/>
        <end position="746"/>
    </location>
</feature>
<dbReference type="SMART" id="SM00853">
    <property type="entry name" value="MutL_C"/>
    <property type="match status" value="1"/>
</dbReference>
<dbReference type="InterPro" id="IPR014790">
    <property type="entry name" value="MutL_C"/>
</dbReference>
<dbReference type="CDD" id="cd16926">
    <property type="entry name" value="HATPase_MutL-MLH-PMS-like"/>
    <property type="match status" value="1"/>
</dbReference>
<dbReference type="GO" id="GO:0005524">
    <property type="term" value="F:ATP binding"/>
    <property type="evidence" value="ECO:0007669"/>
    <property type="project" value="InterPro"/>
</dbReference>
<dbReference type="GO" id="GO:0000710">
    <property type="term" value="P:meiotic mismatch repair"/>
    <property type="evidence" value="ECO:0007669"/>
    <property type="project" value="UniProtKB-ARBA"/>
</dbReference>
<dbReference type="PROSITE" id="PS00058">
    <property type="entry name" value="DNA_MISMATCH_REPAIR_1"/>
    <property type="match status" value="1"/>
</dbReference>
<evidence type="ECO:0000259" key="6">
    <source>
        <dbReference type="SMART" id="SM01340"/>
    </source>
</evidence>
<dbReference type="GO" id="GO:0030983">
    <property type="term" value="F:mismatched DNA binding"/>
    <property type="evidence" value="ECO:0007669"/>
    <property type="project" value="InterPro"/>
</dbReference>
<dbReference type="Gene3D" id="3.30.1540.20">
    <property type="entry name" value="MutL, C-terminal domain, dimerisation subdomain"/>
    <property type="match status" value="1"/>
</dbReference>
<organism evidence="7 8">
    <name type="scientific">Monilinia laxa</name>
    <name type="common">Brown rot fungus</name>
    <name type="synonym">Sclerotinia laxa</name>
    <dbReference type="NCBI Taxonomy" id="61186"/>
    <lineage>
        <taxon>Eukaryota</taxon>
        <taxon>Fungi</taxon>
        <taxon>Dikarya</taxon>
        <taxon>Ascomycota</taxon>
        <taxon>Pezizomycotina</taxon>
        <taxon>Leotiomycetes</taxon>
        <taxon>Helotiales</taxon>
        <taxon>Sclerotiniaceae</taxon>
        <taxon>Monilinia</taxon>
    </lineage>
</organism>
<dbReference type="Proteomes" id="UP000326757">
    <property type="component" value="Unassembled WGS sequence"/>
</dbReference>